<evidence type="ECO:0000256" key="1">
    <source>
        <dbReference type="SAM" id="Coils"/>
    </source>
</evidence>
<feature type="coiled-coil region" evidence="1">
    <location>
        <begin position="202"/>
        <end position="247"/>
    </location>
</feature>
<dbReference type="AlphaFoldDB" id="A0A6C0J509"/>
<sequence length="266" mass="30864">MTTSSIINYTQYLSHSLPIIEPKVVFNILFDCDEFIQSNCKDPIWTTTRDITFKCSTIRKSIEIGITLILTEIDIPSTSKCLYRNLCSMSQFIFYRDWVTSNTVHSILNECDEFVSDDATEPNWSLSRRPDSINETGRDPLASLLVTILIEECNPLTIQCLYHKIQQKEKYKNFYGFSETEIGIVVKNSTSFVSDKDKWLPSNEAIQTIAAFEREYEALKIQKSLLKTSQTKDLERMRVKLAEYNAEYNTNCEIYQYDKKHSGRCL</sequence>
<protein>
    <submittedName>
        <fullName evidence="2">Uncharacterized protein</fullName>
    </submittedName>
</protein>
<reference evidence="2" key="1">
    <citation type="journal article" date="2020" name="Nature">
        <title>Giant virus diversity and host interactions through global metagenomics.</title>
        <authorList>
            <person name="Schulz F."/>
            <person name="Roux S."/>
            <person name="Paez-Espino D."/>
            <person name="Jungbluth S."/>
            <person name="Walsh D.A."/>
            <person name="Denef V.J."/>
            <person name="McMahon K.D."/>
            <person name="Konstantinidis K.T."/>
            <person name="Eloe-Fadrosh E.A."/>
            <person name="Kyrpides N.C."/>
            <person name="Woyke T."/>
        </authorList>
    </citation>
    <scope>NUCLEOTIDE SEQUENCE</scope>
    <source>
        <strain evidence="2">GVMAG-M-3300025860-20</strain>
    </source>
</reference>
<proteinExistence type="predicted"/>
<keyword evidence="1" id="KW-0175">Coiled coil</keyword>
<evidence type="ECO:0000313" key="2">
    <source>
        <dbReference type="EMBL" id="QHU00759.1"/>
    </source>
</evidence>
<name>A0A6C0J509_9ZZZZ</name>
<dbReference type="EMBL" id="MN740329">
    <property type="protein sequence ID" value="QHU00759.1"/>
    <property type="molecule type" value="Genomic_DNA"/>
</dbReference>
<accession>A0A6C0J509</accession>
<organism evidence="2">
    <name type="scientific">viral metagenome</name>
    <dbReference type="NCBI Taxonomy" id="1070528"/>
    <lineage>
        <taxon>unclassified sequences</taxon>
        <taxon>metagenomes</taxon>
        <taxon>organismal metagenomes</taxon>
    </lineage>
</organism>